<evidence type="ECO:0000313" key="2">
    <source>
        <dbReference type="Proteomes" id="UP001523392"/>
    </source>
</evidence>
<reference evidence="1 2" key="1">
    <citation type="submission" date="2021-12" db="EMBL/GenBank/DDBJ databases">
        <title>Siccirubricoccus leaddurans sp. nov., a high concentration Zn2+ tolerance bacterium.</title>
        <authorList>
            <person name="Cao Y."/>
        </authorList>
    </citation>
    <scope>NUCLEOTIDE SEQUENCE [LARGE SCALE GENOMIC DNA]</scope>
    <source>
        <strain evidence="1 2">KC 17139</strain>
    </source>
</reference>
<sequence length="185" mass="19903">MTLAARLAALLRADAVRWRALGLVAALDLPGGGWIGAGFLRNAVWDALHGRAAPHDGDVDVAWHAPAHASPAADAAAEAALRAMEPSLAWSVRNQARMHVRNGDAPYGSVEDALRHWPETATAVAARRHGEACEILAPHGLEDLFSLVLRPTPGFTTGPKHAIFRRRMAEKAWLTRWPRLTLSGA</sequence>
<comment type="caution">
    <text evidence="1">The sequence shown here is derived from an EMBL/GenBank/DDBJ whole genome shotgun (WGS) entry which is preliminary data.</text>
</comment>
<dbReference type="Pfam" id="PF06042">
    <property type="entry name" value="NTP_transf_6"/>
    <property type="match status" value="1"/>
</dbReference>
<dbReference type="PANTHER" id="PTHR39166:SF1">
    <property type="entry name" value="BLL1166 PROTEIN"/>
    <property type="match status" value="1"/>
</dbReference>
<proteinExistence type="predicted"/>
<dbReference type="Proteomes" id="UP001523392">
    <property type="component" value="Unassembled WGS sequence"/>
</dbReference>
<dbReference type="PANTHER" id="PTHR39166">
    <property type="entry name" value="BLL1166 PROTEIN"/>
    <property type="match status" value="1"/>
</dbReference>
<accession>A0ABT1D0P3</accession>
<organism evidence="1 2">
    <name type="scientific">Siccirubricoccus soli</name>
    <dbReference type="NCBI Taxonomy" id="2899147"/>
    <lineage>
        <taxon>Bacteria</taxon>
        <taxon>Pseudomonadati</taxon>
        <taxon>Pseudomonadota</taxon>
        <taxon>Alphaproteobacteria</taxon>
        <taxon>Acetobacterales</taxon>
        <taxon>Roseomonadaceae</taxon>
        <taxon>Siccirubricoccus</taxon>
    </lineage>
</organism>
<evidence type="ECO:0000313" key="1">
    <source>
        <dbReference type="EMBL" id="MCO6415477.1"/>
    </source>
</evidence>
<name>A0ABT1D0P3_9PROT</name>
<protein>
    <submittedName>
        <fullName evidence="1">Nucleotidyltransferase family protein</fullName>
    </submittedName>
</protein>
<dbReference type="EMBL" id="JAFIRR010000027">
    <property type="protein sequence ID" value="MCO6415477.1"/>
    <property type="molecule type" value="Genomic_DNA"/>
</dbReference>
<dbReference type="RefSeq" id="WP_252952075.1">
    <property type="nucleotide sequence ID" value="NZ_JAFIRR010000027.1"/>
</dbReference>
<dbReference type="InterPro" id="IPR009267">
    <property type="entry name" value="NTP_transf_6"/>
</dbReference>
<gene>
    <name evidence="1" type="ORF">JYK14_04705</name>
</gene>
<keyword evidence="2" id="KW-1185">Reference proteome</keyword>